<dbReference type="InterPro" id="IPR000600">
    <property type="entry name" value="ROK"/>
</dbReference>
<evidence type="ECO:0000256" key="4">
    <source>
        <dbReference type="ARBA" id="ARBA00022679"/>
    </source>
</evidence>
<keyword evidence="10" id="KW-1185">Reference proteome</keyword>
<organism evidence="9 10">
    <name type="scientific">Alicyclobacillus cellulosilyticus</name>
    <dbReference type="NCBI Taxonomy" id="1003997"/>
    <lineage>
        <taxon>Bacteria</taxon>
        <taxon>Bacillati</taxon>
        <taxon>Bacillota</taxon>
        <taxon>Bacilli</taxon>
        <taxon>Bacillales</taxon>
        <taxon>Alicyclobacillaceae</taxon>
        <taxon>Alicyclobacillus</taxon>
    </lineage>
</organism>
<dbReference type="NCBIfam" id="TIGR00744">
    <property type="entry name" value="ROK_glcA_fam"/>
    <property type="match status" value="1"/>
</dbReference>
<dbReference type="InterPro" id="IPR043129">
    <property type="entry name" value="ATPase_NBD"/>
</dbReference>
<evidence type="ECO:0000256" key="5">
    <source>
        <dbReference type="ARBA" id="ARBA00022741"/>
    </source>
</evidence>
<evidence type="ECO:0000313" key="9">
    <source>
        <dbReference type="EMBL" id="GGJ05780.1"/>
    </source>
</evidence>
<gene>
    <name evidence="9" type="primary">glcK</name>
    <name evidence="9" type="ORF">GCM10010885_13670</name>
</gene>
<dbReference type="RefSeq" id="WP_229776573.1">
    <property type="nucleotide sequence ID" value="NZ_BMOY01000018.1"/>
</dbReference>
<dbReference type="InterPro" id="IPR004654">
    <property type="entry name" value="ROK_glcA"/>
</dbReference>
<evidence type="ECO:0000256" key="6">
    <source>
        <dbReference type="ARBA" id="ARBA00022777"/>
    </source>
</evidence>
<dbReference type="PROSITE" id="PS01125">
    <property type="entry name" value="ROK"/>
    <property type="match status" value="1"/>
</dbReference>
<dbReference type="PANTHER" id="PTHR18964">
    <property type="entry name" value="ROK (REPRESSOR, ORF, KINASE) FAMILY"/>
    <property type="match status" value="1"/>
</dbReference>
<dbReference type="EMBL" id="BMOY01000018">
    <property type="protein sequence ID" value="GGJ05780.1"/>
    <property type="molecule type" value="Genomic_DNA"/>
</dbReference>
<dbReference type="AlphaFoldDB" id="A0A917NL48"/>
<name>A0A917NL48_9BACL</name>
<comment type="similarity">
    <text evidence="1">Belongs to the ROK (NagC/XylR) family.</text>
</comment>
<reference evidence="9" key="1">
    <citation type="journal article" date="2014" name="Int. J. Syst. Evol. Microbiol.">
        <title>Complete genome sequence of Corynebacterium casei LMG S-19264T (=DSM 44701T), isolated from a smear-ripened cheese.</title>
        <authorList>
            <consortium name="US DOE Joint Genome Institute (JGI-PGF)"/>
            <person name="Walter F."/>
            <person name="Albersmeier A."/>
            <person name="Kalinowski J."/>
            <person name="Ruckert C."/>
        </authorList>
    </citation>
    <scope>NUCLEOTIDE SEQUENCE</scope>
    <source>
        <strain evidence="9">JCM 18487</strain>
    </source>
</reference>
<dbReference type="Pfam" id="PF00480">
    <property type="entry name" value="ROK"/>
    <property type="match status" value="1"/>
</dbReference>
<dbReference type="GO" id="GO:0005524">
    <property type="term" value="F:ATP binding"/>
    <property type="evidence" value="ECO:0007669"/>
    <property type="project" value="UniProtKB-KW"/>
</dbReference>
<keyword evidence="6" id="KW-0418">Kinase</keyword>
<accession>A0A917NL48</accession>
<evidence type="ECO:0000313" key="10">
    <source>
        <dbReference type="Proteomes" id="UP000637695"/>
    </source>
</evidence>
<dbReference type="Gene3D" id="3.30.420.40">
    <property type="match status" value="2"/>
</dbReference>
<evidence type="ECO:0000256" key="2">
    <source>
        <dbReference type="ARBA" id="ARBA00012323"/>
    </source>
</evidence>
<dbReference type="PANTHER" id="PTHR18964:SF149">
    <property type="entry name" value="BIFUNCTIONAL UDP-N-ACETYLGLUCOSAMINE 2-EPIMERASE_N-ACETYLMANNOSAMINE KINASE"/>
    <property type="match status" value="1"/>
</dbReference>
<keyword evidence="5" id="KW-0547">Nucleotide-binding</keyword>
<evidence type="ECO:0000256" key="7">
    <source>
        <dbReference type="ARBA" id="ARBA00022840"/>
    </source>
</evidence>
<dbReference type="InterPro" id="IPR049874">
    <property type="entry name" value="ROK_cs"/>
</dbReference>
<evidence type="ECO:0000256" key="1">
    <source>
        <dbReference type="ARBA" id="ARBA00006479"/>
    </source>
</evidence>
<keyword evidence="7" id="KW-0067">ATP-binding</keyword>
<evidence type="ECO:0000256" key="3">
    <source>
        <dbReference type="ARBA" id="ARBA00014701"/>
    </source>
</evidence>
<dbReference type="GO" id="GO:0005737">
    <property type="term" value="C:cytoplasm"/>
    <property type="evidence" value="ECO:0007669"/>
    <property type="project" value="InterPro"/>
</dbReference>
<keyword evidence="4" id="KW-0808">Transferase</keyword>
<protein>
    <recommendedName>
        <fullName evidence="3">Glucokinase</fullName>
        <ecNumber evidence="2">2.7.1.2</ecNumber>
    </recommendedName>
    <alternativeName>
        <fullName evidence="8">Glucose kinase</fullName>
    </alternativeName>
</protein>
<reference evidence="9" key="2">
    <citation type="submission" date="2020-09" db="EMBL/GenBank/DDBJ databases">
        <authorList>
            <person name="Sun Q."/>
            <person name="Ohkuma M."/>
        </authorList>
    </citation>
    <scope>NUCLEOTIDE SEQUENCE</scope>
    <source>
        <strain evidence="9">JCM 18487</strain>
    </source>
</reference>
<sequence length="315" mass="32516">MKLYFGVDIGGTQTKTALVSEQGEILDKRSFATAAERGLDDFSRRVRAELDLAVRAAGVDPADVQAVGVGVPGFLDVEQGVLVEAVNLGWVNLPLVRVLADATGRPVAMENDANVAALGEAWIGAGRGAKSVLCATVGTGVGGGIVIGGRLYRGVNGMAGEIGHLTVRREGGHRCNCGKLGCLETEASASAIIREARRLQAEGKLPQDGPIDGAEDVFALWRAGHAAAAGVVREAARWLGYGLALCAITLNPDAIVIGGGVSKAGEAWLALVREAFVEYALPLVVEAARFQLAELGNDAGVIGAARLAAHHVESL</sequence>
<dbReference type="Proteomes" id="UP000637695">
    <property type="component" value="Unassembled WGS sequence"/>
</dbReference>
<evidence type="ECO:0000256" key="8">
    <source>
        <dbReference type="ARBA" id="ARBA00032386"/>
    </source>
</evidence>
<dbReference type="EC" id="2.7.1.2" evidence="2"/>
<dbReference type="GO" id="GO:0006096">
    <property type="term" value="P:glycolytic process"/>
    <property type="evidence" value="ECO:0007669"/>
    <property type="project" value="InterPro"/>
</dbReference>
<dbReference type="GO" id="GO:0004340">
    <property type="term" value="F:glucokinase activity"/>
    <property type="evidence" value="ECO:0007669"/>
    <property type="project" value="UniProtKB-EC"/>
</dbReference>
<comment type="caution">
    <text evidence="9">The sequence shown here is derived from an EMBL/GenBank/DDBJ whole genome shotgun (WGS) entry which is preliminary data.</text>
</comment>
<dbReference type="SUPFAM" id="SSF53067">
    <property type="entry name" value="Actin-like ATPase domain"/>
    <property type="match status" value="1"/>
</dbReference>
<proteinExistence type="inferred from homology"/>